<protein>
    <submittedName>
        <fullName evidence="6">MNP1</fullName>
    </submittedName>
</protein>
<dbReference type="GeneID" id="76149889"/>
<sequence length="187" mass="19670">MSVIRQTISRSLRSSLAKRSPSVITSVRFNTTNTTAAAAPTESSSPSSPVDPKITQIVDQISTLTLLETSQLVNELKSKLNISDIALPVAGAGGAGGAAAQAAPAEEEEAKQPVEEKTMFAIKLESFDAKSKPKVIKEVKGLLGLSLVESKKFVESAPKVLKENVAKEDAEKIKATLEGLGAKVVLE</sequence>
<dbReference type="HAMAP" id="MF_00368">
    <property type="entry name" value="Ribosomal_bL12"/>
    <property type="match status" value="1"/>
</dbReference>
<dbReference type="AlphaFoldDB" id="A0AAD5BGF9"/>
<evidence type="ECO:0000313" key="6">
    <source>
        <dbReference type="EMBL" id="KAI5960898.1"/>
    </source>
</evidence>
<name>A0AAD5BGF9_9ASCO</name>
<dbReference type="Proteomes" id="UP001204833">
    <property type="component" value="Unassembled WGS sequence"/>
</dbReference>
<dbReference type="InterPro" id="IPR000206">
    <property type="entry name" value="Ribosomal_bL12"/>
</dbReference>
<comment type="caution">
    <text evidence="6">The sequence shown here is derived from an EMBL/GenBank/DDBJ whole genome shotgun (WGS) entry which is preliminary data.</text>
</comment>
<dbReference type="SUPFAM" id="SSF54736">
    <property type="entry name" value="ClpS-like"/>
    <property type="match status" value="1"/>
</dbReference>
<dbReference type="GO" id="GO:0003735">
    <property type="term" value="F:structural constituent of ribosome"/>
    <property type="evidence" value="ECO:0007669"/>
    <property type="project" value="InterPro"/>
</dbReference>
<evidence type="ECO:0000313" key="7">
    <source>
        <dbReference type="Proteomes" id="UP001204833"/>
    </source>
</evidence>
<dbReference type="GO" id="GO:0005762">
    <property type="term" value="C:mitochondrial large ribosomal subunit"/>
    <property type="evidence" value="ECO:0007669"/>
    <property type="project" value="TreeGrafter"/>
</dbReference>
<evidence type="ECO:0000259" key="4">
    <source>
        <dbReference type="Pfam" id="PF00542"/>
    </source>
</evidence>
<keyword evidence="3" id="KW-0687">Ribonucleoprotein</keyword>
<dbReference type="InterPro" id="IPR014719">
    <property type="entry name" value="Ribosomal_bL12_C/ClpS-like"/>
</dbReference>
<dbReference type="Gene3D" id="1.20.5.710">
    <property type="entry name" value="Single helix bin"/>
    <property type="match status" value="1"/>
</dbReference>
<keyword evidence="7" id="KW-1185">Reference proteome</keyword>
<feature type="domain" description="Large ribosomal subunit protein bL12 C-terminal" evidence="4">
    <location>
        <begin position="120"/>
        <end position="186"/>
    </location>
</feature>
<feature type="domain" description="Large ribosomal subunit protein bL12 oligomerization" evidence="5">
    <location>
        <begin position="53"/>
        <end position="102"/>
    </location>
</feature>
<evidence type="ECO:0000259" key="5">
    <source>
        <dbReference type="Pfam" id="PF16320"/>
    </source>
</evidence>
<proteinExistence type="inferred from homology"/>
<dbReference type="GO" id="GO:0003729">
    <property type="term" value="F:mRNA binding"/>
    <property type="evidence" value="ECO:0007669"/>
    <property type="project" value="TreeGrafter"/>
</dbReference>
<dbReference type="Gene3D" id="3.30.1390.10">
    <property type="match status" value="1"/>
</dbReference>
<gene>
    <name evidence="6" type="ORF">KGF57_001830</name>
</gene>
<evidence type="ECO:0000256" key="3">
    <source>
        <dbReference type="ARBA" id="ARBA00023274"/>
    </source>
</evidence>
<keyword evidence="2" id="KW-0689">Ribosomal protein</keyword>
<comment type="similarity">
    <text evidence="1">Belongs to the bacterial ribosomal protein bL12 family.</text>
</comment>
<organism evidence="6 7">
    <name type="scientific">Candida theae</name>
    <dbReference type="NCBI Taxonomy" id="1198502"/>
    <lineage>
        <taxon>Eukaryota</taxon>
        <taxon>Fungi</taxon>
        <taxon>Dikarya</taxon>
        <taxon>Ascomycota</taxon>
        <taxon>Saccharomycotina</taxon>
        <taxon>Pichiomycetes</taxon>
        <taxon>Debaryomycetaceae</taxon>
        <taxon>Candida/Lodderomyces clade</taxon>
        <taxon>Candida</taxon>
    </lineage>
</organism>
<dbReference type="InterPro" id="IPR008932">
    <property type="entry name" value="Ribosomal_bL12_oligo"/>
</dbReference>
<dbReference type="InterPro" id="IPR036235">
    <property type="entry name" value="Ribosomal_bL12_oligo_N_sf"/>
</dbReference>
<dbReference type="Pfam" id="PF16320">
    <property type="entry name" value="Ribosomal_L12_N"/>
    <property type="match status" value="1"/>
</dbReference>
<accession>A0AAD5BGF9</accession>
<dbReference type="SUPFAM" id="SSF48300">
    <property type="entry name" value="Ribosomal protein L7/12, oligomerisation (N-terminal) domain"/>
    <property type="match status" value="1"/>
</dbReference>
<dbReference type="FunFam" id="1.20.5.710:FF:000013">
    <property type="entry name" value="54S ribosomal protein L12, mitochondrial"/>
    <property type="match status" value="1"/>
</dbReference>
<dbReference type="InterPro" id="IPR013823">
    <property type="entry name" value="Ribosomal_bL12_C"/>
</dbReference>
<dbReference type="PANTHER" id="PTHR45987:SF4">
    <property type="entry name" value="LARGE RIBOSOMAL SUBUNIT PROTEIN BL12M"/>
    <property type="match status" value="1"/>
</dbReference>
<evidence type="ECO:0000256" key="1">
    <source>
        <dbReference type="ARBA" id="ARBA00007197"/>
    </source>
</evidence>
<dbReference type="FunFam" id="3.30.1390.10:FF:000001">
    <property type="entry name" value="50S ribosomal protein L7/L12"/>
    <property type="match status" value="1"/>
</dbReference>
<dbReference type="EMBL" id="JAIHNG010000083">
    <property type="protein sequence ID" value="KAI5960898.1"/>
    <property type="molecule type" value="Genomic_DNA"/>
</dbReference>
<dbReference type="RefSeq" id="XP_051609651.1">
    <property type="nucleotide sequence ID" value="XM_051751078.1"/>
</dbReference>
<dbReference type="Pfam" id="PF00542">
    <property type="entry name" value="Ribosomal_L12"/>
    <property type="match status" value="1"/>
</dbReference>
<reference evidence="6 7" key="1">
    <citation type="journal article" date="2022" name="DNA Res.">
        <title>Genome analysis of five recently described species of the CUG-Ser clade uncovers Candida theae as a new hybrid lineage with pathogenic potential in the Candida parapsilosis species complex.</title>
        <authorList>
            <person name="Mixao V."/>
            <person name="Del Olmo V."/>
            <person name="Hegedusova E."/>
            <person name="Saus E."/>
            <person name="Pryszcz L."/>
            <person name="Cillingova A."/>
            <person name="Nosek J."/>
            <person name="Gabaldon T."/>
        </authorList>
    </citation>
    <scope>NUCLEOTIDE SEQUENCE [LARGE SCALE GENOMIC DNA]</scope>
    <source>
        <strain evidence="6 7">CBS 12239</strain>
    </source>
</reference>
<dbReference type="PANTHER" id="PTHR45987">
    <property type="entry name" value="39S RIBOSOMAL PROTEIN L12"/>
    <property type="match status" value="1"/>
</dbReference>
<dbReference type="CDD" id="cd00387">
    <property type="entry name" value="Ribosomal_L7_L12"/>
    <property type="match status" value="1"/>
</dbReference>
<dbReference type="NCBIfam" id="TIGR00855">
    <property type="entry name" value="L12"/>
    <property type="match status" value="1"/>
</dbReference>
<evidence type="ECO:0000256" key="2">
    <source>
        <dbReference type="ARBA" id="ARBA00022980"/>
    </source>
</evidence>
<dbReference type="GO" id="GO:0006412">
    <property type="term" value="P:translation"/>
    <property type="evidence" value="ECO:0007669"/>
    <property type="project" value="InterPro"/>
</dbReference>